<evidence type="ECO:0000313" key="1">
    <source>
        <dbReference type="EMBL" id="CAL1600005.1"/>
    </source>
</evidence>
<proteinExistence type="predicted"/>
<accession>A0AAV2LCB0</accession>
<protein>
    <submittedName>
        <fullName evidence="1">Uncharacterized protein</fullName>
    </submittedName>
</protein>
<reference evidence="1 2" key="1">
    <citation type="submission" date="2024-04" db="EMBL/GenBank/DDBJ databases">
        <authorList>
            <person name="Waldvogel A.-M."/>
            <person name="Schoenle A."/>
        </authorList>
    </citation>
    <scope>NUCLEOTIDE SEQUENCE [LARGE SCALE GENOMIC DNA]</scope>
</reference>
<dbReference type="AlphaFoldDB" id="A0AAV2LCB0"/>
<dbReference type="Proteomes" id="UP001497482">
    <property type="component" value="Chromosome 23"/>
</dbReference>
<gene>
    <name evidence="1" type="ORF">KC01_LOCUS28170</name>
</gene>
<keyword evidence="2" id="KW-1185">Reference proteome</keyword>
<dbReference type="EMBL" id="OZ035845">
    <property type="protein sequence ID" value="CAL1600005.1"/>
    <property type="molecule type" value="Genomic_DNA"/>
</dbReference>
<evidence type="ECO:0000313" key="2">
    <source>
        <dbReference type="Proteomes" id="UP001497482"/>
    </source>
</evidence>
<sequence length="68" mass="7160">MRHACGLSGFVLCYWGNNGAENVSGDGWLRDTRGGEEMRSKGLEIGTCQAEAPGGECLPLFPTGPSTN</sequence>
<name>A0AAV2LCB0_KNICA</name>
<organism evidence="1 2">
    <name type="scientific">Knipowitschia caucasica</name>
    <name type="common">Caucasian dwarf goby</name>
    <name type="synonym">Pomatoschistus caucasicus</name>
    <dbReference type="NCBI Taxonomy" id="637954"/>
    <lineage>
        <taxon>Eukaryota</taxon>
        <taxon>Metazoa</taxon>
        <taxon>Chordata</taxon>
        <taxon>Craniata</taxon>
        <taxon>Vertebrata</taxon>
        <taxon>Euteleostomi</taxon>
        <taxon>Actinopterygii</taxon>
        <taxon>Neopterygii</taxon>
        <taxon>Teleostei</taxon>
        <taxon>Neoteleostei</taxon>
        <taxon>Acanthomorphata</taxon>
        <taxon>Gobiaria</taxon>
        <taxon>Gobiiformes</taxon>
        <taxon>Gobioidei</taxon>
        <taxon>Gobiidae</taxon>
        <taxon>Gobiinae</taxon>
        <taxon>Knipowitschia</taxon>
    </lineage>
</organism>